<evidence type="ECO:0000313" key="2">
    <source>
        <dbReference type="EMBL" id="RRT34737.1"/>
    </source>
</evidence>
<organism evidence="2 3">
    <name type="scientific">Ensete ventricosum</name>
    <name type="common">Abyssinian banana</name>
    <name type="synonym">Musa ensete</name>
    <dbReference type="NCBI Taxonomy" id="4639"/>
    <lineage>
        <taxon>Eukaryota</taxon>
        <taxon>Viridiplantae</taxon>
        <taxon>Streptophyta</taxon>
        <taxon>Embryophyta</taxon>
        <taxon>Tracheophyta</taxon>
        <taxon>Spermatophyta</taxon>
        <taxon>Magnoliopsida</taxon>
        <taxon>Liliopsida</taxon>
        <taxon>Zingiberales</taxon>
        <taxon>Musaceae</taxon>
        <taxon>Ensete</taxon>
    </lineage>
</organism>
<sequence>MLLLLPPSHALPLLQPSSDYRCPLPSSSANHSPTLAIVSTGSDISRAIADALAARSHRRTPVAGLIFFLSLSTVDHTPPRSLLQPLPPHLPPSLPRRTPLSQPSPDPYCLLLFSAAFAAAKPFFTVVKPFYLFFPRSPLRPPTTSVPLLPAFCRCLLPHLNATATFLHCRRPSLLTAFLPCLPATIAGHCRSSYPKRRGAYCFLPSIVDVLTTATHCYLLLLSVVAVLTMATHCFLLTTGQPSSSSLCHNRIYHSHLHLITAT</sequence>
<reference evidence="2 3" key="1">
    <citation type="journal article" date="2014" name="Agronomy (Basel)">
        <title>A Draft Genome Sequence for Ensete ventricosum, the Drought-Tolerant Tree Against Hunger.</title>
        <authorList>
            <person name="Harrison J."/>
            <person name="Moore K.A."/>
            <person name="Paszkiewicz K."/>
            <person name="Jones T."/>
            <person name="Grant M."/>
            <person name="Ambacheew D."/>
            <person name="Muzemil S."/>
            <person name="Studholme D.J."/>
        </authorList>
    </citation>
    <scope>NUCLEOTIDE SEQUENCE [LARGE SCALE GENOMIC DNA]</scope>
</reference>
<evidence type="ECO:0000256" key="1">
    <source>
        <dbReference type="SAM" id="MobiDB-lite"/>
    </source>
</evidence>
<proteinExistence type="predicted"/>
<feature type="compositionally biased region" description="Pro residues" evidence="1">
    <location>
        <begin position="85"/>
        <end position="94"/>
    </location>
</feature>
<name>A0A426X5I0_ENSVE</name>
<protein>
    <submittedName>
        <fullName evidence="2">Uncharacterized protein</fullName>
    </submittedName>
</protein>
<gene>
    <name evidence="2" type="ORF">B296_00056597</name>
</gene>
<dbReference type="Proteomes" id="UP000287651">
    <property type="component" value="Unassembled WGS sequence"/>
</dbReference>
<comment type="caution">
    <text evidence="2">The sequence shown here is derived from an EMBL/GenBank/DDBJ whole genome shotgun (WGS) entry which is preliminary data.</text>
</comment>
<evidence type="ECO:0000313" key="3">
    <source>
        <dbReference type="Proteomes" id="UP000287651"/>
    </source>
</evidence>
<feature type="region of interest" description="Disordered" evidence="1">
    <location>
        <begin position="82"/>
        <end position="101"/>
    </location>
</feature>
<dbReference type="EMBL" id="AMZH03026167">
    <property type="protein sequence ID" value="RRT34737.1"/>
    <property type="molecule type" value="Genomic_DNA"/>
</dbReference>
<dbReference type="AlphaFoldDB" id="A0A426X5I0"/>
<accession>A0A426X5I0</accession>